<evidence type="ECO:0000313" key="2">
    <source>
        <dbReference type="Proteomes" id="UP000319931"/>
    </source>
</evidence>
<keyword evidence="2" id="KW-1185">Reference proteome</keyword>
<dbReference type="InterPro" id="IPR036412">
    <property type="entry name" value="HAD-like_sf"/>
</dbReference>
<dbReference type="Pfam" id="PF13419">
    <property type="entry name" value="HAD_2"/>
    <property type="match status" value="1"/>
</dbReference>
<proteinExistence type="predicted"/>
<protein>
    <submittedName>
        <fullName evidence="1">HAD family hydrolase</fullName>
    </submittedName>
</protein>
<dbReference type="EMBL" id="RCZC01000002">
    <property type="protein sequence ID" value="TPG55120.1"/>
    <property type="molecule type" value="Genomic_DNA"/>
</dbReference>
<reference evidence="1 2" key="1">
    <citation type="journal article" date="2019" name="Environ. Microbiol.">
        <title>Species interactions and distinct microbial communities in high Arctic permafrost affected cryosols are associated with the CH4 and CO2 gas fluxes.</title>
        <authorList>
            <person name="Altshuler I."/>
            <person name="Hamel J."/>
            <person name="Turney S."/>
            <person name="Magnuson E."/>
            <person name="Levesque R."/>
            <person name="Greer C."/>
            <person name="Whyte L.G."/>
        </authorList>
    </citation>
    <scope>NUCLEOTIDE SEQUENCE [LARGE SCALE GENOMIC DNA]</scope>
    <source>
        <strain evidence="1 2">E6.1</strain>
    </source>
</reference>
<dbReference type="NCBIfam" id="TIGR01549">
    <property type="entry name" value="HAD-SF-IA-v1"/>
    <property type="match status" value="1"/>
</dbReference>
<accession>A0A502G0Q8</accession>
<organism evidence="1 2">
    <name type="scientific">Sphingomonas glacialis</name>
    <dbReference type="NCBI Taxonomy" id="658225"/>
    <lineage>
        <taxon>Bacteria</taxon>
        <taxon>Pseudomonadati</taxon>
        <taxon>Pseudomonadota</taxon>
        <taxon>Alphaproteobacteria</taxon>
        <taxon>Sphingomonadales</taxon>
        <taxon>Sphingomonadaceae</taxon>
        <taxon>Sphingomonas</taxon>
    </lineage>
</organism>
<dbReference type="GO" id="GO:0008967">
    <property type="term" value="F:phosphoglycolate phosphatase activity"/>
    <property type="evidence" value="ECO:0007669"/>
    <property type="project" value="TreeGrafter"/>
</dbReference>
<dbReference type="AlphaFoldDB" id="A0A502G0Q8"/>
<evidence type="ECO:0000313" key="1">
    <source>
        <dbReference type="EMBL" id="TPG55120.1"/>
    </source>
</evidence>
<name>A0A502G0Q8_9SPHN</name>
<dbReference type="InterPro" id="IPR023198">
    <property type="entry name" value="PGP-like_dom2"/>
</dbReference>
<dbReference type="PANTHER" id="PTHR43434:SF24">
    <property type="entry name" value="HYDROLASE-RELATED"/>
    <property type="match status" value="1"/>
</dbReference>
<dbReference type="GO" id="GO:0006281">
    <property type="term" value="P:DNA repair"/>
    <property type="evidence" value="ECO:0007669"/>
    <property type="project" value="TreeGrafter"/>
</dbReference>
<keyword evidence="1" id="KW-0378">Hydrolase</keyword>
<dbReference type="SFLD" id="SFLDS00003">
    <property type="entry name" value="Haloacid_Dehalogenase"/>
    <property type="match status" value="1"/>
</dbReference>
<dbReference type="GO" id="GO:0005829">
    <property type="term" value="C:cytosol"/>
    <property type="evidence" value="ECO:0007669"/>
    <property type="project" value="TreeGrafter"/>
</dbReference>
<dbReference type="SFLD" id="SFLDG01129">
    <property type="entry name" value="C1.5:_HAD__Beta-PGM__Phosphata"/>
    <property type="match status" value="1"/>
</dbReference>
<dbReference type="Proteomes" id="UP000319931">
    <property type="component" value="Unassembled WGS sequence"/>
</dbReference>
<comment type="caution">
    <text evidence="1">The sequence shown here is derived from an EMBL/GenBank/DDBJ whole genome shotgun (WGS) entry which is preliminary data.</text>
</comment>
<dbReference type="OrthoDB" id="9793014at2"/>
<gene>
    <name evidence="1" type="ORF">EAH76_11170</name>
</gene>
<dbReference type="RefSeq" id="WP_140850253.1">
    <property type="nucleotide sequence ID" value="NZ_RCZC01000002.1"/>
</dbReference>
<dbReference type="InterPro" id="IPR006439">
    <property type="entry name" value="HAD-SF_hydro_IA"/>
</dbReference>
<dbReference type="Gene3D" id="3.40.50.1000">
    <property type="entry name" value="HAD superfamily/HAD-like"/>
    <property type="match status" value="1"/>
</dbReference>
<dbReference type="InterPro" id="IPR050155">
    <property type="entry name" value="HAD-like_hydrolase_sf"/>
</dbReference>
<dbReference type="SUPFAM" id="SSF56784">
    <property type="entry name" value="HAD-like"/>
    <property type="match status" value="1"/>
</dbReference>
<sequence>MPNPLPNRLALFDCDGTLVDSQDNICRSVEEAFGIAQIAAPSRAAIRRIVGLSLVEAMQTLLPGGEDALHRSLAQDYKDAFFRLRTSGAMAEEPLYDGIIDVLDTLAADGWVLGVATGKSDRGLAHILAHHGIAARFVTLQTADRHPSKPHPSMIETAMADAGAVPATTVMIGDTSFDMLMARAAGVRALGVAWGYHPTDELTAAGAHAIAEAVPALPTLMQEPIA</sequence>
<dbReference type="InterPro" id="IPR041492">
    <property type="entry name" value="HAD_2"/>
</dbReference>
<dbReference type="Gene3D" id="1.10.150.240">
    <property type="entry name" value="Putative phosphatase, domain 2"/>
    <property type="match status" value="1"/>
</dbReference>
<dbReference type="PANTHER" id="PTHR43434">
    <property type="entry name" value="PHOSPHOGLYCOLATE PHOSPHATASE"/>
    <property type="match status" value="1"/>
</dbReference>
<dbReference type="InterPro" id="IPR023214">
    <property type="entry name" value="HAD_sf"/>
</dbReference>